<gene>
    <name evidence="2" type="ORF">MGAL_10B074327</name>
</gene>
<keyword evidence="1" id="KW-0812">Transmembrane</keyword>
<sequence length="252" mass="27776">MATNEPISPNQTRPVQHAKRTSWIRKLRILGGRHVGLGVVCCFLGIVGVILSNTEMESHCKSYDHNNNKGYVYGYWNHHCGIAYTIFLIDLTSVVFSGWTVAFLVCNILSAVVFSSSVFGLAIVGAVIADFDTGSIISVSALLAVCSFIEFILSIVAAKHSCSHSQFNTANHQRAIYIYNAQSGFMHTLPSTQTSTVNQQGYHQIWIPEIQRYNGQQPVNMQNNHQPAANLQGSQMTIQGYHGKQPQAFVKG</sequence>
<evidence type="ECO:0000256" key="1">
    <source>
        <dbReference type="SAM" id="Phobius"/>
    </source>
</evidence>
<protein>
    <submittedName>
        <fullName evidence="2">Uncharacterized protein</fullName>
    </submittedName>
</protein>
<feature type="transmembrane region" description="Helical" evidence="1">
    <location>
        <begin position="71"/>
        <end position="89"/>
    </location>
</feature>
<accession>A0A8B6DWT5</accession>
<proteinExistence type="predicted"/>
<dbReference type="EMBL" id="UYJE01004094">
    <property type="protein sequence ID" value="VDI24957.1"/>
    <property type="molecule type" value="Genomic_DNA"/>
</dbReference>
<feature type="transmembrane region" description="Helical" evidence="1">
    <location>
        <begin position="101"/>
        <end position="129"/>
    </location>
</feature>
<comment type="caution">
    <text evidence="2">The sequence shown here is derived from an EMBL/GenBank/DDBJ whole genome shotgun (WGS) entry which is preliminary data.</text>
</comment>
<evidence type="ECO:0000313" key="2">
    <source>
        <dbReference type="EMBL" id="VDI24957.1"/>
    </source>
</evidence>
<keyword evidence="1" id="KW-0472">Membrane</keyword>
<feature type="transmembrane region" description="Helical" evidence="1">
    <location>
        <begin position="135"/>
        <end position="158"/>
    </location>
</feature>
<dbReference type="Proteomes" id="UP000596742">
    <property type="component" value="Unassembled WGS sequence"/>
</dbReference>
<name>A0A8B6DWT5_MYTGA</name>
<reference evidence="2" key="1">
    <citation type="submission" date="2018-11" db="EMBL/GenBank/DDBJ databases">
        <authorList>
            <person name="Alioto T."/>
            <person name="Alioto T."/>
        </authorList>
    </citation>
    <scope>NUCLEOTIDE SEQUENCE</scope>
</reference>
<evidence type="ECO:0000313" key="3">
    <source>
        <dbReference type="Proteomes" id="UP000596742"/>
    </source>
</evidence>
<keyword evidence="3" id="KW-1185">Reference proteome</keyword>
<organism evidence="2 3">
    <name type="scientific">Mytilus galloprovincialis</name>
    <name type="common">Mediterranean mussel</name>
    <dbReference type="NCBI Taxonomy" id="29158"/>
    <lineage>
        <taxon>Eukaryota</taxon>
        <taxon>Metazoa</taxon>
        <taxon>Spiralia</taxon>
        <taxon>Lophotrochozoa</taxon>
        <taxon>Mollusca</taxon>
        <taxon>Bivalvia</taxon>
        <taxon>Autobranchia</taxon>
        <taxon>Pteriomorphia</taxon>
        <taxon>Mytilida</taxon>
        <taxon>Mytiloidea</taxon>
        <taxon>Mytilidae</taxon>
        <taxon>Mytilinae</taxon>
        <taxon>Mytilus</taxon>
    </lineage>
</organism>
<feature type="transmembrane region" description="Helical" evidence="1">
    <location>
        <begin position="30"/>
        <end position="51"/>
    </location>
</feature>
<dbReference type="AlphaFoldDB" id="A0A8B6DWT5"/>
<keyword evidence="1" id="KW-1133">Transmembrane helix</keyword>